<proteinExistence type="predicted"/>
<dbReference type="SMART" id="SM00064">
    <property type="entry name" value="FYVE"/>
    <property type="match status" value="1"/>
</dbReference>
<reference evidence="9 10" key="1">
    <citation type="submission" date="2014-11" db="EMBL/GenBank/DDBJ databases">
        <title>Genetic blueprint of the zoonotic pathogen Toxocara canis.</title>
        <authorList>
            <person name="Zhu X.-Q."/>
            <person name="Korhonen P.K."/>
            <person name="Cai H."/>
            <person name="Young N.D."/>
            <person name="Nejsum P."/>
            <person name="von Samson-Himmelstjerna G."/>
            <person name="Boag P.R."/>
            <person name="Tan P."/>
            <person name="Li Q."/>
            <person name="Min J."/>
            <person name="Yang Y."/>
            <person name="Wang X."/>
            <person name="Fang X."/>
            <person name="Hall R.S."/>
            <person name="Hofmann A."/>
            <person name="Sternberg P.W."/>
            <person name="Jex A.R."/>
            <person name="Gasser R.B."/>
        </authorList>
    </citation>
    <scope>NUCLEOTIDE SEQUENCE [LARGE SCALE GENOMIC DNA]</scope>
    <source>
        <strain evidence="9">PN_DK_2014</strain>
    </source>
</reference>
<dbReference type="STRING" id="6265.A0A0B2V2A5"/>
<dbReference type="SMART" id="SM00593">
    <property type="entry name" value="RUN"/>
    <property type="match status" value="1"/>
</dbReference>
<feature type="domain" description="RUN" evidence="8">
    <location>
        <begin position="54"/>
        <end position="190"/>
    </location>
</feature>
<dbReference type="InterPro" id="IPR000306">
    <property type="entry name" value="Znf_FYVE"/>
</dbReference>
<dbReference type="Gene3D" id="1.20.58.900">
    <property type="match status" value="1"/>
</dbReference>
<keyword evidence="10" id="KW-1185">Reference proteome</keyword>
<evidence type="ECO:0000313" key="9">
    <source>
        <dbReference type="EMBL" id="KHN75668.1"/>
    </source>
</evidence>
<dbReference type="GO" id="GO:0008270">
    <property type="term" value="F:zinc ion binding"/>
    <property type="evidence" value="ECO:0007669"/>
    <property type="project" value="UniProtKB-KW"/>
</dbReference>
<organism evidence="9 10">
    <name type="scientific">Toxocara canis</name>
    <name type="common">Canine roundworm</name>
    <dbReference type="NCBI Taxonomy" id="6265"/>
    <lineage>
        <taxon>Eukaryota</taxon>
        <taxon>Metazoa</taxon>
        <taxon>Ecdysozoa</taxon>
        <taxon>Nematoda</taxon>
        <taxon>Chromadorea</taxon>
        <taxon>Rhabditida</taxon>
        <taxon>Spirurina</taxon>
        <taxon>Ascaridomorpha</taxon>
        <taxon>Ascaridoidea</taxon>
        <taxon>Toxocaridae</taxon>
        <taxon>Toxocara</taxon>
    </lineage>
</organism>
<evidence type="ECO:0000256" key="6">
    <source>
        <dbReference type="SAM" id="Coils"/>
    </source>
</evidence>
<dbReference type="InterPro" id="IPR037213">
    <property type="entry name" value="Run_dom_sf"/>
</dbReference>
<comment type="caution">
    <text evidence="9">The sequence shown here is derived from an EMBL/GenBank/DDBJ whole genome shotgun (WGS) entry which is preliminary data.</text>
</comment>
<sequence>MNVLDLFGLDTSPQLSRTQKIHRANERSNLIVVTRLVLRAFLEQTMKLRHRMLETDTQPLADLFMMLEKVLWHGFKSSVQRTMIALRSPDTELWACIGRIAATHPDMNECVRCVTQLENITTPIARLRALLRLAVMQKKLADYFQHIQASKLLKEYYEPWALLREEECVSLSGALVGLSVLDCNLLLDQDHLQEQPPSVDLAVYVRVPTISMLEENGEGDETSPKSLKTVLDQKNYLEERNRYLEVNVVDLKKKIDKLEREKNSVSDREESFNNVAETAAVDKDLLQALKKERDEMMQVASEKEDSIRTLKQQLADTKKVNVDLYEKIRTVEDKCRLFEKELITAKQHHAQEKEQLRRTIEALKSHNSERESEIERKTGASEMLRNELANKTDEYMHTLGVLSQKQEELSAANEKLEKLGRANSVLNEKLKRMPVLEQELADLRVNFEYTSRKLEDYEKALEELGGHLSESKLRMVELKEELLPLSDAQWEKDGDVESCKGCNVQFTVSRRKHHCRNCGSIFCNACSDARVKLPSNAKPARVCLTCYNLLRSRQSSTLGETSSLSSV</sequence>
<keyword evidence="3" id="KW-0862">Zinc</keyword>
<dbReference type="EMBL" id="JPKZ01002643">
    <property type="protein sequence ID" value="KHN75668.1"/>
    <property type="molecule type" value="Genomic_DNA"/>
</dbReference>
<dbReference type="PANTHER" id="PTHR45956:SF6">
    <property type="entry name" value="RUN DOMAIN-CONTAINING PROTEIN"/>
    <property type="match status" value="1"/>
</dbReference>
<dbReference type="CDD" id="cd17681">
    <property type="entry name" value="RUN_RUFY1_like"/>
    <property type="match status" value="1"/>
</dbReference>
<dbReference type="GO" id="GO:0005737">
    <property type="term" value="C:cytoplasm"/>
    <property type="evidence" value="ECO:0007669"/>
    <property type="project" value="TreeGrafter"/>
</dbReference>
<keyword evidence="1" id="KW-0479">Metal-binding</keyword>
<evidence type="ECO:0000256" key="5">
    <source>
        <dbReference type="PROSITE-ProRule" id="PRU00091"/>
    </source>
</evidence>
<dbReference type="OMA" id="IRHDECI"/>
<accession>A0A0B2V2A5</accession>
<dbReference type="SUPFAM" id="SSF57903">
    <property type="entry name" value="FYVE/PHD zinc finger"/>
    <property type="match status" value="1"/>
</dbReference>
<dbReference type="CDD" id="cd15721">
    <property type="entry name" value="FYVE_RUFY1_like"/>
    <property type="match status" value="1"/>
</dbReference>
<dbReference type="Gene3D" id="3.30.40.10">
    <property type="entry name" value="Zinc/RING finger domain, C3HC4 (zinc finger)"/>
    <property type="match status" value="1"/>
</dbReference>
<dbReference type="InterPro" id="IPR047335">
    <property type="entry name" value="RUFY1-3"/>
</dbReference>
<dbReference type="InterPro" id="IPR004012">
    <property type="entry name" value="Run_dom"/>
</dbReference>
<feature type="coiled-coil region" evidence="6">
    <location>
        <begin position="346"/>
        <end position="373"/>
    </location>
</feature>
<dbReference type="InterPro" id="IPR017455">
    <property type="entry name" value="Znf_FYVE-rel"/>
</dbReference>
<dbReference type="Pfam" id="PF02759">
    <property type="entry name" value="RUN"/>
    <property type="match status" value="1"/>
</dbReference>
<dbReference type="Pfam" id="PF01363">
    <property type="entry name" value="FYVE"/>
    <property type="match status" value="1"/>
</dbReference>
<protein>
    <submittedName>
        <fullName evidence="9">RUN and FYVE domain-containing protein 1</fullName>
    </submittedName>
</protein>
<evidence type="ECO:0000256" key="4">
    <source>
        <dbReference type="ARBA" id="ARBA00023054"/>
    </source>
</evidence>
<feature type="coiled-coil region" evidence="6">
    <location>
        <begin position="241"/>
        <end position="320"/>
    </location>
</feature>
<keyword evidence="2 5" id="KW-0863">Zinc-finger</keyword>
<dbReference type="PROSITE" id="PS50178">
    <property type="entry name" value="ZF_FYVE"/>
    <property type="match status" value="1"/>
</dbReference>
<dbReference type="SUPFAM" id="SSF140741">
    <property type="entry name" value="RUN domain-like"/>
    <property type="match status" value="1"/>
</dbReference>
<evidence type="ECO:0000259" key="7">
    <source>
        <dbReference type="PROSITE" id="PS50178"/>
    </source>
</evidence>
<feature type="domain" description="FYVE-type" evidence="7">
    <location>
        <begin position="493"/>
        <end position="551"/>
    </location>
</feature>
<evidence type="ECO:0000256" key="2">
    <source>
        <dbReference type="ARBA" id="ARBA00022771"/>
    </source>
</evidence>
<dbReference type="Proteomes" id="UP000031036">
    <property type="component" value="Unassembled WGS sequence"/>
</dbReference>
<dbReference type="AlphaFoldDB" id="A0A0B2V2A5"/>
<keyword evidence="4 6" id="KW-0175">Coiled coil</keyword>
<evidence type="ECO:0000259" key="8">
    <source>
        <dbReference type="PROSITE" id="PS50826"/>
    </source>
</evidence>
<evidence type="ECO:0000313" key="10">
    <source>
        <dbReference type="Proteomes" id="UP000031036"/>
    </source>
</evidence>
<evidence type="ECO:0000256" key="3">
    <source>
        <dbReference type="ARBA" id="ARBA00022833"/>
    </source>
</evidence>
<gene>
    <name evidence="9" type="primary">RUFY1</name>
    <name evidence="9" type="ORF">Tcan_10996</name>
</gene>
<evidence type="ECO:0000256" key="1">
    <source>
        <dbReference type="ARBA" id="ARBA00022723"/>
    </source>
</evidence>
<dbReference type="SUPFAM" id="SSF57997">
    <property type="entry name" value="Tropomyosin"/>
    <property type="match status" value="1"/>
</dbReference>
<dbReference type="InterPro" id="IPR011011">
    <property type="entry name" value="Znf_FYVE_PHD"/>
</dbReference>
<name>A0A0B2V2A5_TOXCA</name>
<dbReference type="OrthoDB" id="79871at2759"/>
<dbReference type="InterPro" id="IPR013083">
    <property type="entry name" value="Znf_RING/FYVE/PHD"/>
</dbReference>
<dbReference type="PANTHER" id="PTHR45956">
    <property type="entry name" value="RUN AND FYVE DOMAIN-CONTAINING PROTEIN 2-LIKE PROTEIN"/>
    <property type="match status" value="1"/>
</dbReference>
<feature type="coiled-coil region" evidence="6">
    <location>
        <begin position="399"/>
        <end position="481"/>
    </location>
</feature>
<dbReference type="PROSITE" id="PS50826">
    <property type="entry name" value="RUN"/>
    <property type="match status" value="1"/>
</dbReference>